<keyword evidence="1" id="KW-1133">Transmembrane helix</keyword>
<name>A0A845DUX2_9BACI</name>
<reference evidence="2 3" key="1">
    <citation type="submission" date="2019-11" db="EMBL/GenBank/DDBJ databases">
        <title>Genome sequences of 17 halophilic strains isolated from different environments.</title>
        <authorList>
            <person name="Furrow R.E."/>
        </authorList>
    </citation>
    <scope>NUCLEOTIDE SEQUENCE [LARGE SCALE GENOMIC DNA]</scope>
    <source>
        <strain evidence="2 3">22511_23_Filter</strain>
    </source>
</reference>
<evidence type="ECO:0008006" key="4">
    <source>
        <dbReference type="Google" id="ProtNLM"/>
    </source>
</evidence>
<dbReference type="AlphaFoldDB" id="A0A845DUX2"/>
<evidence type="ECO:0000313" key="2">
    <source>
        <dbReference type="EMBL" id="MYL20305.1"/>
    </source>
</evidence>
<feature type="transmembrane region" description="Helical" evidence="1">
    <location>
        <begin position="34"/>
        <end position="54"/>
    </location>
</feature>
<sequence>MRPPYENYQRALLGTLLLAVVLAVLALFQLEHQWLVLLLFYVLTAGFVLEGLVAMKKQLQIDMIIQLLRAFIIFVFATILYF</sequence>
<evidence type="ECO:0000256" key="1">
    <source>
        <dbReference type="SAM" id="Phobius"/>
    </source>
</evidence>
<keyword evidence="1" id="KW-0812">Transmembrane</keyword>
<dbReference type="OrthoDB" id="2972749at2"/>
<proteinExistence type="predicted"/>
<organism evidence="2 3">
    <name type="scientific">Halobacillus litoralis</name>
    <dbReference type="NCBI Taxonomy" id="45668"/>
    <lineage>
        <taxon>Bacteria</taxon>
        <taxon>Bacillati</taxon>
        <taxon>Bacillota</taxon>
        <taxon>Bacilli</taxon>
        <taxon>Bacillales</taxon>
        <taxon>Bacillaceae</taxon>
        <taxon>Halobacillus</taxon>
    </lineage>
</organism>
<gene>
    <name evidence="2" type="ORF">GLW04_10430</name>
</gene>
<feature type="transmembrane region" description="Helical" evidence="1">
    <location>
        <begin position="61"/>
        <end position="81"/>
    </location>
</feature>
<dbReference type="EMBL" id="WMET01000002">
    <property type="protein sequence ID" value="MYL20305.1"/>
    <property type="molecule type" value="Genomic_DNA"/>
</dbReference>
<dbReference type="Proteomes" id="UP000460949">
    <property type="component" value="Unassembled WGS sequence"/>
</dbReference>
<comment type="caution">
    <text evidence="2">The sequence shown here is derived from an EMBL/GenBank/DDBJ whole genome shotgun (WGS) entry which is preliminary data.</text>
</comment>
<protein>
    <recommendedName>
        <fullName evidence="4">DUF3953 domain-containing protein</fullName>
    </recommendedName>
</protein>
<keyword evidence="1" id="KW-0472">Membrane</keyword>
<accession>A0A845DUX2</accession>
<feature type="transmembrane region" description="Helical" evidence="1">
    <location>
        <begin position="12"/>
        <end position="28"/>
    </location>
</feature>
<evidence type="ECO:0000313" key="3">
    <source>
        <dbReference type="Proteomes" id="UP000460949"/>
    </source>
</evidence>